<evidence type="ECO:0000256" key="2">
    <source>
        <dbReference type="SAM" id="Phobius"/>
    </source>
</evidence>
<keyword evidence="4" id="KW-1185">Reference proteome</keyword>
<proteinExistence type="predicted"/>
<protein>
    <recommendedName>
        <fullName evidence="5">Transmembrane protein</fullName>
    </recommendedName>
</protein>
<keyword evidence="2" id="KW-0812">Transmembrane</keyword>
<accession>A0A9P6JYH2</accession>
<dbReference type="Proteomes" id="UP000723463">
    <property type="component" value="Unassembled WGS sequence"/>
</dbReference>
<name>A0A9P6JYH2_9FUNG</name>
<dbReference type="AlphaFoldDB" id="A0A9P6JYH2"/>
<feature type="compositionally biased region" description="Polar residues" evidence="1">
    <location>
        <begin position="419"/>
        <end position="440"/>
    </location>
</feature>
<dbReference type="EMBL" id="JAAAXW010000360">
    <property type="protein sequence ID" value="KAF9537817.1"/>
    <property type="molecule type" value="Genomic_DNA"/>
</dbReference>
<gene>
    <name evidence="3" type="ORF">EC957_007646</name>
</gene>
<evidence type="ECO:0008006" key="5">
    <source>
        <dbReference type="Google" id="ProtNLM"/>
    </source>
</evidence>
<keyword evidence="2" id="KW-0472">Membrane</keyword>
<sequence>MGRLDVLCLTSTPDSSTFYGLDVANSFDDLSNSYRSGSSVIIYKSNSNPTSPASLTWSVVSRIPSNDLNLYGQGEHTCTVNANGVFTFFFQNYTSAASRTVPSGYRYDPYGLPGSDTLIGAKGSGTWRPFKVDPNYQWVAAAWPTGSNQINQALGYVSSPAGPYLVHCMLGGSTLIIASHNETSNDLTLSKVGTWTLPNLNSVSPSIIAIGNDNLYVLLRPSMPFGVLNSYSLSSISNTLPANKTYLPPASSSCGNSASPRLFTNLKTLYLVCDQPISPELYIINDPDNNITLGTPDILYKGVTIPPGQRLATVGGGPGQGRFLLYRTFDGKFAVPLDGPDHATVNIGNITVDDTSGSDLVYPSSGASLSFTAEVVGSISALVVVGFLAAFFYRRRRRLLSTLKGLQSEAGTAPGTPSDIDSNPTATAGPNDQQQQSEMSTPPGDSHLPSATMSLPSTSTPSTILPMAPIPSTLNHQSVQDQMQALQFSQHPRPTVENIRPINNTTVASSSAWQPTPFVPPAATQRIRAPEVTSSDPIPINASSPPPPIPRGSKPGYEVESVGTPPTVHHPHT</sequence>
<feature type="compositionally biased region" description="Low complexity" evidence="1">
    <location>
        <begin position="448"/>
        <end position="466"/>
    </location>
</feature>
<evidence type="ECO:0000313" key="4">
    <source>
        <dbReference type="Proteomes" id="UP000723463"/>
    </source>
</evidence>
<evidence type="ECO:0000256" key="1">
    <source>
        <dbReference type="SAM" id="MobiDB-lite"/>
    </source>
</evidence>
<keyword evidence="2" id="KW-1133">Transmembrane helix</keyword>
<evidence type="ECO:0000313" key="3">
    <source>
        <dbReference type="EMBL" id="KAF9537817.1"/>
    </source>
</evidence>
<feature type="compositionally biased region" description="Low complexity" evidence="1">
    <location>
        <begin position="534"/>
        <end position="543"/>
    </location>
</feature>
<feature type="region of interest" description="Disordered" evidence="1">
    <location>
        <begin position="407"/>
        <end position="471"/>
    </location>
</feature>
<feature type="transmembrane region" description="Helical" evidence="2">
    <location>
        <begin position="375"/>
        <end position="393"/>
    </location>
</feature>
<feature type="region of interest" description="Disordered" evidence="1">
    <location>
        <begin position="525"/>
        <end position="573"/>
    </location>
</feature>
<reference evidence="3" key="1">
    <citation type="journal article" date="2020" name="Fungal Divers.">
        <title>Resolving the Mortierellaceae phylogeny through synthesis of multi-gene phylogenetics and phylogenomics.</title>
        <authorList>
            <person name="Vandepol N."/>
            <person name="Liber J."/>
            <person name="Desiro A."/>
            <person name="Na H."/>
            <person name="Kennedy M."/>
            <person name="Barry K."/>
            <person name="Grigoriev I.V."/>
            <person name="Miller A.N."/>
            <person name="O'Donnell K."/>
            <person name="Stajich J.E."/>
            <person name="Bonito G."/>
        </authorList>
    </citation>
    <scope>NUCLEOTIDE SEQUENCE</scope>
    <source>
        <strain evidence="3">NRRL 2591</strain>
    </source>
</reference>
<comment type="caution">
    <text evidence="3">The sequence shown here is derived from an EMBL/GenBank/DDBJ whole genome shotgun (WGS) entry which is preliminary data.</text>
</comment>
<organism evidence="3 4">
    <name type="scientific">Mortierella hygrophila</name>
    <dbReference type="NCBI Taxonomy" id="979708"/>
    <lineage>
        <taxon>Eukaryota</taxon>
        <taxon>Fungi</taxon>
        <taxon>Fungi incertae sedis</taxon>
        <taxon>Mucoromycota</taxon>
        <taxon>Mortierellomycotina</taxon>
        <taxon>Mortierellomycetes</taxon>
        <taxon>Mortierellales</taxon>
        <taxon>Mortierellaceae</taxon>
        <taxon>Mortierella</taxon>
    </lineage>
</organism>